<evidence type="ECO:0000313" key="11">
    <source>
        <dbReference type="EMBL" id="TQE96287.1"/>
    </source>
</evidence>
<dbReference type="InterPro" id="IPR009019">
    <property type="entry name" value="KH_sf_prok-type"/>
</dbReference>
<feature type="domain" description="KH type-2" evidence="10">
    <location>
        <begin position="39"/>
        <end position="107"/>
    </location>
</feature>
<evidence type="ECO:0000256" key="4">
    <source>
        <dbReference type="ARBA" id="ARBA00022980"/>
    </source>
</evidence>
<evidence type="ECO:0000313" key="12">
    <source>
        <dbReference type="Proteomes" id="UP000317371"/>
    </source>
</evidence>
<keyword evidence="4 8" id="KW-0689">Ribosomal protein</keyword>
<dbReference type="CDD" id="cd02412">
    <property type="entry name" value="KH-II_30S_S3"/>
    <property type="match status" value="1"/>
</dbReference>
<dbReference type="GO" id="GO:0003735">
    <property type="term" value="F:structural constituent of ribosome"/>
    <property type="evidence" value="ECO:0007669"/>
    <property type="project" value="InterPro"/>
</dbReference>
<dbReference type="NCBIfam" id="TIGR01009">
    <property type="entry name" value="rpsC_bact"/>
    <property type="match status" value="1"/>
</dbReference>
<dbReference type="GO" id="GO:0006412">
    <property type="term" value="P:translation"/>
    <property type="evidence" value="ECO:0007669"/>
    <property type="project" value="UniProtKB-UniRule"/>
</dbReference>
<dbReference type="GO" id="GO:0003729">
    <property type="term" value="F:mRNA binding"/>
    <property type="evidence" value="ECO:0007669"/>
    <property type="project" value="UniProtKB-UniRule"/>
</dbReference>
<dbReference type="InterPro" id="IPR004044">
    <property type="entry name" value="KH_dom_type_2"/>
</dbReference>
<dbReference type="FunFam" id="3.30.300.20:FF:000001">
    <property type="entry name" value="30S ribosomal protein S3"/>
    <property type="match status" value="1"/>
</dbReference>
<comment type="caution">
    <text evidence="11">The sequence shown here is derived from an EMBL/GenBank/DDBJ whole genome shotgun (WGS) entry which is preliminary data.</text>
</comment>
<evidence type="ECO:0000256" key="9">
    <source>
        <dbReference type="RuleBase" id="RU003624"/>
    </source>
</evidence>
<dbReference type="PROSITE" id="PS00548">
    <property type="entry name" value="RIBOSOMAL_S3"/>
    <property type="match status" value="1"/>
</dbReference>
<comment type="subunit">
    <text evidence="8">Part of the 30S ribosomal subunit. Forms a tight complex with proteins S10 and S14.</text>
</comment>
<evidence type="ECO:0000259" key="10">
    <source>
        <dbReference type="PROSITE" id="PS50823"/>
    </source>
</evidence>
<dbReference type="AlphaFoldDB" id="A0A540VHP2"/>
<proteinExistence type="inferred from homology"/>
<keyword evidence="12" id="KW-1185">Reference proteome</keyword>
<evidence type="ECO:0000256" key="3">
    <source>
        <dbReference type="ARBA" id="ARBA00022884"/>
    </source>
</evidence>
<organism evidence="11 12">
    <name type="scientific">Litorilinea aerophila</name>
    <dbReference type="NCBI Taxonomy" id="1204385"/>
    <lineage>
        <taxon>Bacteria</taxon>
        <taxon>Bacillati</taxon>
        <taxon>Chloroflexota</taxon>
        <taxon>Caldilineae</taxon>
        <taxon>Caldilineales</taxon>
        <taxon>Caldilineaceae</taxon>
        <taxon>Litorilinea</taxon>
    </lineage>
</organism>
<dbReference type="EMBL" id="VIGC01000008">
    <property type="protein sequence ID" value="TQE96287.1"/>
    <property type="molecule type" value="Genomic_DNA"/>
</dbReference>
<evidence type="ECO:0000256" key="2">
    <source>
        <dbReference type="ARBA" id="ARBA00022730"/>
    </source>
</evidence>
<dbReference type="Gene3D" id="3.30.1140.32">
    <property type="entry name" value="Ribosomal protein S3, C-terminal domain"/>
    <property type="match status" value="1"/>
</dbReference>
<evidence type="ECO:0000256" key="8">
    <source>
        <dbReference type="HAMAP-Rule" id="MF_01309"/>
    </source>
</evidence>
<dbReference type="FunCoup" id="A0A540VHP2">
    <property type="interactions" value="546"/>
</dbReference>
<dbReference type="InterPro" id="IPR015946">
    <property type="entry name" value="KH_dom-like_a/b"/>
</dbReference>
<comment type="function">
    <text evidence="6 8">Binds the lower part of the 30S subunit head. Binds mRNA in the 70S ribosome, positioning it for translation.</text>
</comment>
<dbReference type="InParanoid" id="A0A540VHP2"/>
<evidence type="ECO:0000256" key="5">
    <source>
        <dbReference type="ARBA" id="ARBA00023274"/>
    </source>
</evidence>
<dbReference type="GO" id="GO:0022627">
    <property type="term" value="C:cytosolic small ribosomal subunit"/>
    <property type="evidence" value="ECO:0007669"/>
    <property type="project" value="TreeGrafter"/>
</dbReference>
<dbReference type="PROSITE" id="PS50823">
    <property type="entry name" value="KH_TYPE_2"/>
    <property type="match status" value="1"/>
</dbReference>
<comment type="similarity">
    <text evidence="1 8 9">Belongs to the universal ribosomal protein uS3 family.</text>
</comment>
<dbReference type="InterPro" id="IPR005704">
    <property type="entry name" value="Ribosomal_uS3_bac-typ"/>
</dbReference>
<dbReference type="InterPro" id="IPR004087">
    <property type="entry name" value="KH_dom"/>
</dbReference>
<dbReference type="Pfam" id="PF00189">
    <property type="entry name" value="Ribosomal_S3_C"/>
    <property type="match status" value="1"/>
</dbReference>
<reference evidence="11 12" key="1">
    <citation type="submission" date="2019-06" db="EMBL/GenBank/DDBJ databases">
        <title>Genome sequence of Litorilinea aerophila BAA-2444.</title>
        <authorList>
            <person name="Maclea K.S."/>
            <person name="Maurais E.G."/>
            <person name="Iannazzi L.C."/>
        </authorList>
    </citation>
    <scope>NUCLEOTIDE SEQUENCE [LARGE SCALE GENOMIC DNA]</scope>
    <source>
        <strain evidence="11 12">ATCC BAA-2444</strain>
    </source>
</reference>
<dbReference type="SUPFAM" id="SSF54821">
    <property type="entry name" value="Ribosomal protein S3 C-terminal domain"/>
    <property type="match status" value="1"/>
</dbReference>
<evidence type="ECO:0000256" key="1">
    <source>
        <dbReference type="ARBA" id="ARBA00010761"/>
    </source>
</evidence>
<gene>
    <name evidence="8 11" type="primary">rpsC</name>
    <name evidence="11" type="ORF">FKZ61_07265</name>
</gene>
<dbReference type="Pfam" id="PF07650">
    <property type="entry name" value="KH_2"/>
    <property type="match status" value="1"/>
</dbReference>
<dbReference type="SMART" id="SM00322">
    <property type="entry name" value="KH"/>
    <property type="match status" value="1"/>
</dbReference>
<dbReference type="PANTHER" id="PTHR11760">
    <property type="entry name" value="30S/40S RIBOSOMAL PROTEIN S3"/>
    <property type="match status" value="1"/>
</dbReference>
<keyword evidence="5 8" id="KW-0687">Ribonucleoprotein</keyword>
<dbReference type="Gene3D" id="3.30.300.20">
    <property type="match status" value="1"/>
</dbReference>
<dbReference type="InterPro" id="IPR018280">
    <property type="entry name" value="Ribosomal_uS3_CS"/>
</dbReference>
<accession>A0A540VHP2</accession>
<keyword evidence="3 8" id="KW-0694">RNA-binding</keyword>
<dbReference type="HAMAP" id="MF_01309_B">
    <property type="entry name" value="Ribosomal_uS3_B"/>
    <property type="match status" value="1"/>
</dbReference>
<name>A0A540VHP2_9CHLR</name>
<dbReference type="Proteomes" id="UP000317371">
    <property type="component" value="Unassembled WGS sequence"/>
</dbReference>
<evidence type="ECO:0000256" key="7">
    <source>
        <dbReference type="ARBA" id="ARBA00035257"/>
    </source>
</evidence>
<dbReference type="InterPro" id="IPR057258">
    <property type="entry name" value="Ribosomal_uS3"/>
</dbReference>
<evidence type="ECO:0000256" key="6">
    <source>
        <dbReference type="ARBA" id="ARBA00024998"/>
    </source>
</evidence>
<dbReference type="SUPFAM" id="SSF54814">
    <property type="entry name" value="Prokaryotic type KH domain (KH-domain type II)"/>
    <property type="match status" value="1"/>
</dbReference>
<dbReference type="InterPro" id="IPR001351">
    <property type="entry name" value="Ribosomal_uS3_C"/>
</dbReference>
<protein>
    <recommendedName>
        <fullName evidence="7 8">Small ribosomal subunit protein uS3</fullName>
    </recommendedName>
</protein>
<dbReference type="PANTHER" id="PTHR11760:SF19">
    <property type="entry name" value="SMALL RIBOSOMAL SUBUNIT PROTEIN US3C"/>
    <property type="match status" value="1"/>
</dbReference>
<dbReference type="OrthoDB" id="9806396at2"/>
<dbReference type="GO" id="GO:0019843">
    <property type="term" value="F:rRNA binding"/>
    <property type="evidence" value="ECO:0007669"/>
    <property type="project" value="UniProtKB-UniRule"/>
</dbReference>
<dbReference type="RefSeq" id="WP_141609432.1">
    <property type="nucleotide sequence ID" value="NZ_VIGC02000008.1"/>
</dbReference>
<keyword evidence="2 8" id="KW-0699">rRNA-binding</keyword>
<dbReference type="InterPro" id="IPR036419">
    <property type="entry name" value="Ribosomal_S3_C_sf"/>
</dbReference>
<sequence length="223" mass="25035">MGRKVHPRGFRLGIIKEHRSRWFATGRTYTEQLDEDRMIREVVHADLPRAGISSIEIERQPNQVHVIIDTARPGVIIGRKGASVNQLRSKLQDLTHKKVKIDVREIAKPELDARLVAESIAEQLERRISWKRAMKQAVQKTMRAGGKGIMITVAGRLGGSEMGRVDTVREGQVPRHTLRADIDYGTAEANTTFGVIGVKVWIYHGEVLPGEEYHARYSAEAAS</sequence>